<keyword evidence="13" id="KW-1185">Reference proteome</keyword>
<evidence type="ECO:0000256" key="2">
    <source>
        <dbReference type="ARBA" id="ARBA00009063"/>
    </source>
</evidence>
<comment type="subcellular location">
    <subcellularLocation>
        <location evidence="1">Membrane</location>
        <topology evidence="1">Single-pass type IV membrane protein</topology>
    </subcellularLocation>
</comment>
<dbReference type="AlphaFoldDB" id="A0A6A5QD87"/>
<keyword evidence="6" id="KW-1133">Transmembrane helix</keyword>
<feature type="region of interest" description="Disordered" evidence="10">
    <location>
        <begin position="261"/>
        <end position="280"/>
    </location>
</feature>
<evidence type="ECO:0000256" key="6">
    <source>
        <dbReference type="ARBA" id="ARBA00022989"/>
    </source>
</evidence>
<dbReference type="EMBL" id="ML979139">
    <property type="protein sequence ID" value="KAF1913319.1"/>
    <property type="molecule type" value="Genomic_DNA"/>
</dbReference>
<sequence>MVVCGRDGWSEGQGVIRSAKRAAKGIPAESIVMRCQRVPGSLELHHNMDITPVFNQVLVRHDAQPVEPHLFRVEDLDEFVKEAYRIRGHVAKLHNDLKSIRQSYLSTANPPRRKQYARLSSSSRAADQDGKHLTDTQRTEIDASAKQSLRELNYAITTLRDAEQIRQTTQAQVALRKRAKQGLGALGRWAAGGAMTAKSVEEELEEAQANTVKAHRESIIWSLQKQLEECGRFQSAMMEIRLMREVEKSKSVLYKTRTPGPWAADYGGETSSPQDEAGGAVETQLDAEQLQLFAQENQDMLRQYEDQLDKVRATEKSLLDISALQTTLATNLSVQAAHIDQLVEDSFSTAANVGSGNKELRRATERRSTAQLVFWSTCAFCTTLVLWDLFI</sequence>
<dbReference type="Gene3D" id="1.20.5.110">
    <property type="match status" value="1"/>
</dbReference>
<evidence type="ECO:0000256" key="10">
    <source>
        <dbReference type="SAM" id="MobiDB-lite"/>
    </source>
</evidence>
<comment type="similarity">
    <text evidence="2">Belongs to the syntaxin family.</text>
</comment>
<gene>
    <name evidence="12" type="ORF">BDU57DRAFT_522161</name>
</gene>
<reference evidence="12" key="1">
    <citation type="journal article" date="2020" name="Stud. Mycol.">
        <title>101 Dothideomycetes genomes: a test case for predicting lifestyles and emergence of pathogens.</title>
        <authorList>
            <person name="Haridas S."/>
            <person name="Albert R."/>
            <person name="Binder M."/>
            <person name="Bloem J."/>
            <person name="Labutti K."/>
            <person name="Salamov A."/>
            <person name="Andreopoulos B."/>
            <person name="Baker S."/>
            <person name="Barry K."/>
            <person name="Bills G."/>
            <person name="Bluhm B."/>
            <person name="Cannon C."/>
            <person name="Castanera R."/>
            <person name="Culley D."/>
            <person name="Daum C."/>
            <person name="Ezra D."/>
            <person name="Gonzalez J."/>
            <person name="Henrissat B."/>
            <person name="Kuo A."/>
            <person name="Liang C."/>
            <person name="Lipzen A."/>
            <person name="Lutzoni F."/>
            <person name="Magnuson J."/>
            <person name="Mondo S."/>
            <person name="Nolan M."/>
            <person name="Ohm R."/>
            <person name="Pangilinan J."/>
            <person name="Park H.-J."/>
            <person name="Ramirez L."/>
            <person name="Alfaro M."/>
            <person name="Sun H."/>
            <person name="Tritt A."/>
            <person name="Yoshinaga Y."/>
            <person name="Zwiers L.-H."/>
            <person name="Turgeon B."/>
            <person name="Goodwin S."/>
            <person name="Spatafora J."/>
            <person name="Crous P."/>
            <person name="Grigoriev I."/>
        </authorList>
    </citation>
    <scope>NUCLEOTIDE SEQUENCE</scope>
    <source>
        <strain evidence="12">HMLAC05119</strain>
    </source>
</reference>
<evidence type="ECO:0000256" key="1">
    <source>
        <dbReference type="ARBA" id="ARBA00004211"/>
    </source>
</evidence>
<dbReference type="Pfam" id="PF10496">
    <property type="entry name" value="Syntaxin-18_N"/>
    <property type="match status" value="1"/>
</dbReference>
<dbReference type="GO" id="GO:0006890">
    <property type="term" value="P:retrograde vesicle-mediated transport, Golgi to endoplasmic reticulum"/>
    <property type="evidence" value="ECO:0007669"/>
    <property type="project" value="TreeGrafter"/>
</dbReference>
<evidence type="ECO:0000256" key="3">
    <source>
        <dbReference type="ARBA" id="ARBA00022448"/>
    </source>
</evidence>
<evidence type="ECO:0000313" key="13">
    <source>
        <dbReference type="Proteomes" id="UP000800096"/>
    </source>
</evidence>
<dbReference type="Proteomes" id="UP000800096">
    <property type="component" value="Unassembled WGS sequence"/>
</dbReference>
<organism evidence="12 13">
    <name type="scientific">Ampelomyces quisqualis</name>
    <name type="common">Powdery mildew agent</name>
    <dbReference type="NCBI Taxonomy" id="50730"/>
    <lineage>
        <taxon>Eukaryota</taxon>
        <taxon>Fungi</taxon>
        <taxon>Dikarya</taxon>
        <taxon>Ascomycota</taxon>
        <taxon>Pezizomycotina</taxon>
        <taxon>Dothideomycetes</taxon>
        <taxon>Pleosporomycetidae</taxon>
        <taxon>Pleosporales</taxon>
        <taxon>Pleosporineae</taxon>
        <taxon>Phaeosphaeriaceae</taxon>
        <taxon>Ampelomyces</taxon>
    </lineage>
</organism>
<dbReference type="OrthoDB" id="342981at2759"/>
<keyword evidence="3" id="KW-0813">Transport</keyword>
<evidence type="ECO:0000256" key="5">
    <source>
        <dbReference type="ARBA" id="ARBA00022927"/>
    </source>
</evidence>
<feature type="compositionally biased region" description="Basic and acidic residues" evidence="10">
    <location>
        <begin position="126"/>
        <end position="142"/>
    </location>
</feature>
<evidence type="ECO:0000259" key="11">
    <source>
        <dbReference type="PROSITE" id="PS50192"/>
    </source>
</evidence>
<accession>A0A6A5QD87</accession>
<dbReference type="GO" id="GO:0031201">
    <property type="term" value="C:SNARE complex"/>
    <property type="evidence" value="ECO:0007669"/>
    <property type="project" value="TreeGrafter"/>
</dbReference>
<evidence type="ECO:0000313" key="12">
    <source>
        <dbReference type="EMBL" id="KAF1913319.1"/>
    </source>
</evidence>
<dbReference type="GO" id="GO:0015031">
    <property type="term" value="P:protein transport"/>
    <property type="evidence" value="ECO:0007669"/>
    <property type="project" value="UniProtKB-KW"/>
</dbReference>
<proteinExistence type="inferred from homology"/>
<dbReference type="PROSITE" id="PS50192">
    <property type="entry name" value="T_SNARE"/>
    <property type="match status" value="1"/>
</dbReference>
<dbReference type="PANTHER" id="PTHR15959:SF0">
    <property type="entry name" value="SYNTAXIN-18"/>
    <property type="match status" value="1"/>
</dbReference>
<dbReference type="GO" id="GO:0005783">
    <property type="term" value="C:endoplasmic reticulum"/>
    <property type="evidence" value="ECO:0007669"/>
    <property type="project" value="TreeGrafter"/>
</dbReference>
<keyword evidence="8" id="KW-0472">Membrane</keyword>
<evidence type="ECO:0000256" key="4">
    <source>
        <dbReference type="ARBA" id="ARBA00022692"/>
    </source>
</evidence>
<name>A0A6A5QD87_AMPQU</name>
<protein>
    <submittedName>
        <fullName evidence="12">Snare-complex protein syntaxin-18 N-terminus-domain-containing protein</fullName>
    </submittedName>
</protein>
<feature type="coiled-coil region" evidence="9">
    <location>
        <begin position="294"/>
        <end position="321"/>
    </location>
</feature>
<keyword evidence="4" id="KW-0812">Transmembrane</keyword>
<keyword evidence="7 9" id="KW-0175">Coiled coil</keyword>
<feature type="region of interest" description="Disordered" evidence="10">
    <location>
        <begin position="104"/>
        <end position="142"/>
    </location>
</feature>
<keyword evidence="5" id="KW-0653">Protein transport</keyword>
<evidence type="ECO:0000256" key="7">
    <source>
        <dbReference type="ARBA" id="ARBA00023054"/>
    </source>
</evidence>
<dbReference type="InterPro" id="IPR019529">
    <property type="entry name" value="Syntaxin-18_N"/>
</dbReference>
<dbReference type="PANTHER" id="PTHR15959">
    <property type="entry name" value="SYNTAXIN-18"/>
    <property type="match status" value="1"/>
</dbReference>
<evidence type="ECO:0000256" key="9">
    <source>
        <dbReference type="SAM" id="Coils"/>
    </source>
</evidence>
<feature type="domain" description="T-SNARE coiled-coil homology" evidence="11">
    <location>
        <begin position="301"/>
        <end position="363"/>
    </location>
</feature>
<evidence type="ECO:0000256" key="8">
    <source>
        <dbReference type="ARBA" id="ARBA00023136"/>
    </source>
</evidence>
<dbReference type="InterPro" id="IPR000727">
    <property type="entry name" value="T_SNARE_dom"/>
</dbReference>